<evidence type="ECO:0000256" key="1">
    <source>
        <dbReference type="SAM" id="Phobius"/>
    </source>
</evidence>
<comment type="caution">
    <text evidence="2">The sequence shown here is derived from an EMBL/GenBank/DDBJ whole genome shotgun (WGS) entry which is preliminary data.</text>
</comment>
<evidence type="ECO:0000313" key="2">
    <source>
        <dbReference type="EMBL" id="CAE1238472.1"/>
    </source>
</evidence>
<feature type="transmembrane region" description="Helical" evidence="1">
    <location>
        <begin position="118"/>
        <end position="137"/>
    </location>
</feature>
<sequence>MYTTRSAVWLEYNLACNRIYLVAKKNAYFFLSLSLLKNITIRPLFHYFLITIIFLQLAYSPVLFVFSSYLATSSSLFFFFCYSSSSFAKYYSFCVTYSYHIVFFLQTPPSSHPPPRNFPLITAALAIFSPLPFYANLSTSFTCSSSFGYLMYLFPFDSFSYFTCSTTSVFFRTYPLTPPLILRAYPSFSSFNLTPSSPSPFLSSTATLFSFSSVPFFFSSPTPPLNHFSFFPFFHVFLSSSFFSSFTLSPSSFLIFSPFVFIFFISTCVLFLLLQSSSSFSSIYSLPPPHFVSASLPSHYLSLSIHCSLLYSPSSSSSSSSSASSSSSSSSSNFHILLNELVYLYIVLYFIRFHFIFIFYVIIRIFFSSLSTLFSSWSFCCFNLLVFSSLSNYHLF</sequence>
<gene>
    <name evidence="2" type="ORF">SPHA_21325</name>
</gene>
<feature type="transmembrane region" description="Helical" evidence="1">
    <location>
        <begin position="149"/>
        <end position="171"/>
    </location>
</feature>
<dbReference type="Proteomes" id="UP000597762">
    <property type="component" value="Unassembled WGS sequence"/>
</dbReference>
<feature type="transmembrane region" description="Helical" evidence="1">
    <location>
        <begin position="254"/>
        <end position="274"/>
    </location>
</feature>
<feature type="transmembrane region" description="Helical" evidence="1">
    <location>
        <begin position="44"/>
        <end position="66"/>
    </location>
</feature>
<keyword evidence="1" id="KW-0472">Membrane</keyword>
<keyword evidence="3" id="KW-1185">Reference proteome</keyword>
<evidence type="ECO:0000313" key="3">
    <source>
        <dbReference type="Proteomes" id="UP000597762"/>
    </source>
</evidence>
<feature type="transmembrane region" description="Helical" evidence="1">
    <location>
        <begin position="230"/>
        <end position="248"/>
    </location>
</feature>
<dbReference type="AlphaFoldDB" id="A0A812BPT5"/>
<accession>A0A812BPT5</accession>
<protein>
    <submittedName>
        <fullName evidence="2">Uncharacterized protein</fullName>
    </submittedName>
</protein>
<organism evidence="2 3">
    <name type="scientific">Acanthosepion pharaonis</name>
    <name type="common">Pharaoh cuttlefish</name>
    <name type="synonym">Sepia pharaonis</name>
    <dbReference type="NCBI Taxonomy" id="158019"/>
    <lineage>
        <taxon>Eukaryota</taxon>
        <taxon>Metazoa</taxon>
        <taxon>Spiralia</taxon>
        <taxon>Lophotrochozoa</taxon>
        <taxon>Mollusca</taxon>
        <taxon>Cephalopoda</taxon>
        <taxon>Coleoidea</taxon>
        <taxon>Decapodiformes</taxon>
        <taxon>Sepiida</taxon>
        <taxon>Sepiina</taxon>
        <taxon>Sepiidae</taxon>
        <taxon>Acanthosepion</taxon>
    </lineage>
</organism>
<name>A0A812BPT5_ACAPH</name>
<keyword evidence="1" id="KW-1133">Transmembrane helix</keyword>
<proteinExistence type="predicted"/>
<feature type="transmembrane region" description="Helical" evidence="1">
    <location>
        <begin position="342"/>
        <end position="367"/>
    </location>
</feature>
<feature type="transmembrane region" description="Helical" evidence="1">
    <location>
        <begin position="373"/>
        <end position="395"/>
    </location>
</feature>
<reference evidence="2" key="1">
    <citation type="submission" date="2021-01" db="EMBL/GenBank/DDBJ databases">
        <authorList>
            <person name="Li R."/>
            <person name="Bekaert M."/>
        </authorList>
    </citation>
    <scope>NUCLEOTIDE SEQUENCE</scope>
    <source>
        <strain evidence="2">Farmed</strain>
    </source>
</reference>
<dbReference type="EMBL" id="CAHIKZ030000781">
    <property type="protein sequence ID" value="CAE1238472.1"/>
    <property type="molecule type" value="Genomic_DNA"/>
</dbReference>
<keyword evidence="1" id="KW-0812">Transmembrane</keyword>